<dbReference type="Proteomes" id="UP000230750">
    <property type="component" value="Unassembled WGS sequence"/>
</dbReference>
<reference evidence="2 3" key="1">
    <citation type="journal article" date="2017" name="PLoS Biol.">
        <title>The sea cucumber genome provides insights into morphological evolution and visceral regeneration.</title>
        <authorList>
            <person name="Zhang X."/>
            <person name="Sun L."/>
            <person name="Yuan J."/>
            <person name="Sun Y."/>
            <person name="Gao Y."/>
            <person name="Zhang L."/>
            <person name="Li S."/>
            <person name="Dai H."/>
            <person name="Hamel J.F."/>
            <person name="Liu C."/>
            <person name="Yu Y."/>
            <person name="Liu S."/>
            <person name="Lin W."/>
            <person name="Guo K."/>
            <person name="Jin S."/>
            <person name="Xu P."/>
            <person name="Storey K.B."/>
            <person name="Huan P."/>
            <person name="Zhang T."/>
            <person name="Zhou Y."/>
            <person name="Zhang J."/>
            <person name="Lin C."/>
            <person name="Li X."/>
            <person name="Xing L."/>
            <person name="Huo D."/>
            <person name="Sun M."/>
            <person name="Wang L."/>
            <person name="Mercier A."/>
            <person name="Li F."/>
            <person name="Yang H."/>
            <person name="Xiang J."/>
        </authorList>
    </citation>
    <scope>NUCLEOTIDE SEQUENCE [LARGE SCALE GENOMIC DNA]</scope>
    <source>
        <strain evidence="2">Shaxun</strain>
        <tissue evidence="2">Muscle</tissue>
    </source>
</reference>
<dbReference type="InterPro" id="IPR013783">
    <property type="entry name" value="Ig-like_fold"/>
</dbReference>
<feature type="domain" description="Fibronectin type-III" evidence="1">
    <location>
        <begin position="204"/>
        <end position="296"/>
    </location>
</feature>
<dbReference type="CDD" id="cd00063">
    <property type="entry name" value="FN3"/>
    <property type="match status" value="1"/>
</dbReference>
<name>A0A2G8LMZ3_STIJA</name>
<dbReference type="AlphaFoldDB" id="A0A2G8LMZ3"/>
<evidence type="ECO:0000313" key="2">
    <source>
        <dbReference type="EMBL" id="PIK61572.1"/>
    </source>
</evidence>
<sequence length="296" mass="33203">MVPINTDGRQHSGKVFVFQIPAHLGKRVFNRTMFGRSGIVRVQTAPRAYPVTKETASCLNRGTNRSQATHCREGISTHICPLNSSKAYCRLLDNIDSSCITLNLSTKSDRLGYSSVAADWTICNSSSTVHVVNQTITYQLLDNGNCTNGTTTFPRAVGNVTRFDRKRKFKAYSLVKVTLTVQTKTKNLTKYDEIRSKSTAPTGEPTNIEATRDRRLNTLSFSWEDPICKKRNGNITHFSYVLYRSNSRIVKNDDVVNGTRTVKFNGLSRSERFSFDVRAHTDSGPGPYSDPYEGFF</sequence>
<accession>A0A2G8LMZ3</accession>
<gene>
    <name evidence="2" type="ORF">BSL78_01497</name>
</gene>
<keyword evidence="3" id="KW-1185">Reference proteome</keyword>
<evidence type="ECO:0000313" key="3">
    <source>
        <dbReference type="Proteomes" id="UP000230750"/>
    </source>
</evidence>
<organism evidence="2 3">
    <name type="scientific">Stichopus japonicus</name>
    <name type="common">Sea cucumber</name>
    <dbReference type="NCBI Taxonomy" id="307972"/>
    <lineage>
        <taxon>Eukaryota</taxon>
        <taxon>Metazoa</taxon>
        <taxon>Echinodermata</taxon>
        <taxon>Eleutherozoa</taxon>
        <taxon>Echinozoa</taxon>
        <taxon>Holothuroidea</taxon>
        <taxon>Aspidochirotacea</taxon>
        <taxon>Aspidochirotida</taxon>
        <taxon>Stichopodidae</taxon>
        <taxon>Apostichopus</taxon>
    </lineage>
</organism>
<dbReference type="SUPFAM" id="SSF49265">
    <property type="entry name" value="Fibronectin type III"/>
    <property type="match status" value="1"/>
</dbReference>
<dbReference type="EMBL" id="MRZV01000029">
    <property type="protein sequence ID" value="PIK61572.1"/>
    <property type="molecule type" value="Genomic_DNA"/>
</dbReference>
<dbReference type="Pfam" id="PF00041">
    <property type="entry name" value="fn3"/>
    <property type="match status" value="1"/>
</dbReference>
<dbReference type="InterPro" id="IPR003961">
    <property type="entry name" value="FN3_dom"/>
</dbReference>
<proteinExistence type="predicted"/>
<evidence type="ECO:0000259" key="1">
    <source>
        <dbReference type="PROSITE" id="PS50853"/>
    </source>
</evidence>
<dbReference type="Gene3D" id="2.60.40.10">
    <property type="entry name" value="Immunoglobulins"/>
    <property type="match status" value="1"/>
</dbReference>
<protein>
    <submittedName>
        <fullName evidence="2">Fibronectin domain-containing protein</fullName>
    </submittedName>
</protein>
<dbReference type="STRING" id="307972.A0A2G8LMZ3"/>
<dbReference type="PROSITE" id="PS50853">
    <property type="entry name" value="FN3"/>
    <property type="match status" value="1"/>
</dbReference>
<comment type="caution">
    <text evidence="2">The sequence shown here is derived from an EMBL/GenBank/DDBJ whole genome shotgun (WGS) entry which is preliminary data.</text>
</comment>
<dbReference type="InterPro" id="IPR036116">
    <property type="entry name" value="FN3_sf"/>
</dbReference>